<dbReference type="InterPro" id="IPR011004">
    <property type="entry name" value="Trimer_LpxA-like_sf"/>
</dbReference>
<dbReference type="Gene3D" id="1.20.1180.10">
    <property type="entry name" value="Udp N-acetylglucosamine O-acyltransferase, C-terminal domain"/>
    <property type="match status" value="1"/>
</dbReference>
<name>A0A6M5YLS0_9BACT</name>
<keyword evidence="2" id="KW-0441">Lipid A biosynthesis</keyword>
<evidence type="ECO:0000256" key="4">
    <source>
        <dbReference type="ARBA" id="ARBA00023098"/>
    </source>
</evidence>
<gene>
    <name evidence="7" type="ORF">FTUN_1786</name>
</gene>
<keyword evidence="3 7" id="KW-0808">Transferase</keyword>
<dbReference type="GO" id="GO:0009245">
    <property type="term" value="P:lipid A biosynthetic process"/>
    <property type="evidence" value="ECO:0007669"/>
    <property type="project" value="UniProtKB-KW"/>
</dbReference>
<evidence type="ECO:0000313" key="7">
    <source>
        <dbReference type="EMBL" id="QJW94266.1"/>
    </source>
</evidence>
<dbReference type="Proteomes" id="UP000503447">
    <property type="component" value="Chromosome"/>
</dbReference>
<feature type="domain" description="UDP N-acetylglucosamine O-acyltransferase C-terminal" evidence="6">
    <location>
        <begin position="185"/>
        <end position="266"/>
    </location>
</feature>
<keyword evidence="8" id="KW-1185">Reference proteome</keyword>
<evidence type="ECO:0000256" key="3">
    <source>
        <dbReference type="ARBA" id="ARBA00022679"/>
    </source>
</evidence>
<dbReference type="PANTHER" id="PTHR43480">
    <property type="entry name" value="ACYL-[ACYL-CARRIER-PROTEIN]--UDP-N-ACETYLGLUCOSAMINE O-ACYLTRANSFERASE"/>
    <property type="match status" value="1"/>
</dbReference>
<dbReference type="AlphaFoldDB" id="A0A6M5YLS0"/>
<dbReference type="CDD" id="cd03351">
    <property type="entry name" value="LbH_UDP-GlcNAc_AT"/>
    <property type="match status" value="1"/>
</dbReference>
<evidence type="ECO:0000256" key="2">
    <source>
        <dbReference type="ARBA" id="ARBA00022556"/>
    </source>
</evidence>
<dbReference type="InterPro" id="IPR037157">
    <property type="entry name" value="Acetyltransf_C_sf"/>
</dbReference>
<evidence type="ECO:0000313" key="8">
    <source>
        <dbReference type="Proteomes" id="UP000503447"/>
    </source>
</evidence>
<dbReference type="SUPFAM" id="SSF51161">
    <property type="entry name" value="Trimeric LpxA-like enzymes"/>
    <property type="match status" value="1"/>
</dbReference>
<sequence length="284" mass="29713">MTHSSRPHVHPTAIVSADADLPADVRVEPFVVIDGPVTVGPGCVIRSHARLIGPLTIGARNDVGSGAVLGGAPQHLGYKGEKTNLEIGDDNTFREHFTASRGMPLGAGPGSGTTRIGDRNLFMAGSHVGHDCVVGNDCILANGALLAGHVTIGDRVLISGNSAVHQFCRVGRLGLLSGLSGTGKDIPPFWVLQGHNQVRGINLVGMRRAGIPSADILAIRKAFRILYLTRPAVPMTAALARIEAELGQHEAIRELLGFIRESKRGILGAHRLVAGEDDDSSAAA</sequence>
<organism evidence="7 8">
    <name type="scientific">Frigoriglobus tundricola</name>
    <dbReference type="NCBI Taxonomy" id="2774151"/>
    <lineage>
        <taxon>Bacteria</taxon>
        <taxon>Pseudomonadati</taxon>
        <taxon>Planctomycetota</taxon>
        <taxon>Planctomycetia</taxon>
        <taxon>Gemmatales</taxon>
        <taxon>Gemmataceae</taxon>
        <taxon>Frigoriglobus</taxon>
    </lineage>
</organism>
<dbReference type="Pfam" id="PF13720">
    <property type="entry name" value="Acetyltransf_11"/>
    <property type="match status" value="1"/>
</dbReference>
<dbReference type="NCBIfam" id="NF003657">
    <property type="entry name" value="PRK05289.1"/>
    <property type="match status" value="1"/>
</dbReference>
<keyword evidence="1" id="KW-0444">Lipid biosynthesis</keyword>
<dbReference type="PIRSF" id="PIRSF000456">
    <property type="entry name" value="UDP-GlcNAc_acltr"/>
    <property type="match status" value="1"/>
</dbReference>
<protein>
    <submittedName>
        <fullName evidence="7">Acyl-[acyl-carrier-protein]--UDP-N-acetylglucosamine O-acyltransferase</fullName>
        <ecNumber evidence="7">2.3.1.129</ecNumber>
    </submittedName>
</protein>
<dbReference type="InterPro" id="IPR029098">
    <property type="entry name" value="Acetyltransf_C"/>
</dbReference>
<dbReference type="NCBIfam" id="TIGR01852">
    <property type="entry name" value="lipid_A_lpxA"/>
    <property type="match status" value="1"/>
</dbReference>
<dbReference type="GO" id="GO:0016020">
    <property type="term" value="C:membrane"/>
    <property type="evidence" value="ECO:0007669"/>
    <property type="project" value="GOC"/>
</dbReference>
<evidence type="ECO:0000256" key="1">
    <source>
        <dbReference type="ARBA" id="ARBA00022516"/>
    </source>
</evidence>
<dbReference type="InterPro" id="IPR001451">
    <property type="entry name" value="Hexapep"/>
</dbReference>
<dbReference type="RefSeq" id="WP_171470302.1">
    <property type="nucleotide sequence ID" value="NZ_CP053452.2"/>
</dbReference>
<reference evidence="8" key="1">
    <citation type="submission" date="2020-05" db="EMBL/GenBank/DDBJ databases">
        <title>Frigoriglobus tundricola gen. nov., sp. nov., a psychrotolerant cellulolytic planctomycete of the family Gemmataceae with two divergent copies of 16S rRNA gene.</title>
        <authorList>
            <person name="Kulichevskaya I.S."/>
            <person name="Ivanova A.A."/>
            <person name="Naumoff D.G."/>
            <person name="Beletsky A.V."/>
            <person name="Rijpstra W.I.C."/>
            <person name="Sinninghe Damste J.S."/>
            <person name="Mardanov A.V."/>
            <person name="Ravin N.V."/>
            <person name="Dedysh S.N."/>
        </authorList>
    </citation>
    <scope>NUCLEOTIDE SEQUENCE [LARGE SCALE GENOMIC DNA]</scope>
    <source>
        <strain evidence="8">PL17</strain>
    </source>
</reference>
<dbReference type="Gene3D" id="2.160.10.10">
    <property type="entry name" value="Hexapeptide repeat proteins"/>
    <property type="match status" value="1"/>
</dbReference>
<dbReference type="GO" id="GO:0008780">
    <property type="term" value="F:acyl-[acyl-carrier-protein]-UDP-N-acetylglucosamine O-acyltransferase activity"/>
    <property type="evidence" value="ECO:0007669"/>
    <property type="project" value="UniProtKB-EC"/>
</dbReference>
<accession>A0A6M5YLS0</accession>
<dbReference type="InterPro" id="IPR010137">
    <property type="entry name" value="Lipid_A_LpxA"/>
</dbReference>
<dbReference type="Pfam" id="PF00132">
    <property type="entry name" value="Hexapep"/>
    <property type="match status" value="1"/>
</dbReference>
<dbReference type="KEGG" id="ftj:FTUN_1786"/>
<keyword evidence="4" id="KW-0443">Lipid metabolism</keyword>
<keyword evidence="5 7" id="KW-0012">Acyltransferase</keyword>
<evidence type="ECO:0000256" key="5">
    <source>
        <dbReference type="ARBA" id="ARBA00023315"/>
    </source>
</evidence>
<dbReference type="EMBL" id="CP053452">
    <property type="protein sequence ID" value="QJW94266.1"/>
    <property type="molecule type" value="Genomic_DNA"/>
</dbReference>
<dbReference type="PANTHER" id="PTHR43480:SF1">
    <property type="entry name" value="ACYL-[ACYL-CARRIER-PROTEIN]--UDP-N-ACETYLGLUCOSAMINE O-ACYLTRANSFERASE, MITOCHONDRIAL-RELATED"/>
    <property type="match status" value="1"/>
</dbReference>
<dbReference type="EC" id="2.3.1.129" evidence="7"/>
<evidence type="ECO:0000259" key="6">
    <source>
        <dbReference type="Pfam" id="PF13720"/>
    </source>
</evidence>
<proteinExistence type="predicted"/>